<dbReference type="InterPro" id="IPR009100">
    <property type="entry name" value="AcylCoA_DH/oxidase_NM_dom_sf"/>
</dbReference>
<organism evidence="8 9">
    <name type="scientific">Streptomyces thermolineatus</name>
    <dbReference type="NCBI Taxonomy" id="44033"/>
    <lineage>
        <taxon>Bacteria</taxon>
        <taxon>Bacillati</taxon>
        <taxon>Actinomycetota</taxon>
        <taxon>Actinomycetes</taxon>
        <taxon>Kitasatosporales</taxon>
        <taxon>Streptomycetaceae</taxon>
        <taxon>Streptomyces</taxon>
    </lineage>
</organism>
<evidence type="ECO:0000313" key="8">
    <source>
        <dbReference type="EMBL" id="GAA2482975.1"/>
    </source>
</evidence>
<reference evidence="8 9" key="1">
    <citation type="journal article" date="2019" name="Int. J. Syst. Evol. Microbiol.">
        <title>The Global Catalogue of Microorganisms (GCM) 10K type strain sequencing project: providing services to taxonomists for standard genome sequencing and annotation.</title>
        <authorList>
            <consortium name="The Broad Institute Genomics Platform"/>
            <consortium name="The Broad Institute Genome Sequencing Center for Infectious Disease"/>
            <person name="Wu L."/>
            <person name="Ma J."/>
        </authorList>
    </citation>
    <scope>NUCLEOTIDE SEQUENCE [LARGE SCALE GENOMIC DNA]</scope>
    <source>
        <strain evidence="8 9">JCM 6307</strain>
    </source>
</reference>
<dbReference type="SUPFAM" id="SSF56645">
    <property type="entry name" value="Acyl-CoA dehydrogenase NM domain-like"/>
    <property type="match status" value="1"/>
</dbReference>
<dbReference type="Gene3D" id="1.10.540.10">
    <property type="entry name" value="Acyl-CoA dehydrogenase/oxidase, N-terminal domain"/>
    <property type="match status" value="1"/>
</dbReference>
<dbReference type="InterPro" id="IPR009075">
    <property type="entry name" value="AcylCo_DH/oxidase_C"/>
</dbReference>
<dbReference type="PANTHER" id="PTHR43884:SF20">
    <property type="entry name" value="ACYL-COA DEHYDROGENASE FADE28"/>
    <property type="match status" value="1"/>
</dbReference>
<protein>
    <submittedName>
        <fullName evidence="8">Acyl-CoA dehydrogenase family protein</fullName>
    </submittedName>
</protein>
<evidence type="ECO:0000259" key="6">
    <source>
        <dbReference type="Pfam" id="PF00441"/>
    </source>
</evidence>
<evidence type="ECO:0000256" key="2">
    <source>
        <dbReference type="ARBA" id="ARBA00009347"/>
    </source>
</evidence>
<evidence type="ECO:0000313" key="9">
    <source>
        <dbReference type="Proteomes" id="UP001501358"/>
    </source>
</evidence>
<dbReference type="InterPro" id="IPR036250">
    <property type="entry name" value="AcylCo_DH-like_C"/>
</dbReference>
<comment type="caution">
    <text evidence="8">The sequence shown here is derived from an EMBL/GenBank/DDBJ whole genome shotgun (WGS) entry which is preliminary data.</text>
</comment>
<comment type="similarity">
    <text evidence="2">Belongs to the acyl-CoA dehydrogenase family.</text>
</comment>
<dbReference type="Gene3D" id="1.20.140.10">
    <property type="entry name" value="Butyryl-CoA Dehydrogenase, subunit A, domain 3"/>
    <property type="match status" value="1"/>
</dbReference>
<evidence type="ECO:0000259" key="7">
    <source>
        <dbReference type="Pfam" id="PF02771"/>
    </source>
</evidence>
<name>A0ABN3LHL8_9ACTN</name>
<gene>
    <name evidence="8" type="ORF">GCM10010406_19140</name>
</gene>
<sequence>MDFDLSEEQEAVRGLAEQVFAGCAGIDRVRAVEQTEDRIDEELWKELAGTGLLSLALPERFGGAGLGLVELCVLLREQGRTVAPVPLWPALLGALAVAGHGNPEQQQAWLPRTADGSLRLTLALEEFGPADPAAPATVAVRDGDLWRLTGSKAAVPALHGARRVVVSATGPDGPALFLLDPAERGVTAERAETTTREISSHLALDGAVAEPLGGPGALAALLDRVRTALAAVQVGVAEGALRQAAAYLGEREQFGRPLATFQAVAHQVADCYIDIEAMRVTLWQAAWLLDRGEDPGTAVLVAKWWADDAGQRVVHRVVHLHGGMGVDVDYPVHRHLLWGKQIAGTLGSPGADLDRLGALLAAGTGAAS</sequence>
<evidence type="ECO:0000256" key="1">
    <source>
        <dbReference type="ARBA" id="ARBA00001974"/>
    </source>
</evidence>
<dbReference type="SUPFAM" id="SSF47203">
    <property type="entry name" value="Acyl-CoA dehydrogenase C-terminal domain-like"/>
    <property type="match status" value="1"/>
</dbReference>
<comment type="cofactor">
    <cofactor evidence="1">
        <name>FAD</name>
        <dbReference type="ChEBI" id="CHEBI:57692"/>
    </cofactor>
</comment>
<dbReference type="Proteomes" id="UP001501358">
    <property type="component" value="Unassembled WGS sequence"/>
</dbReference>
<evidence type="ECO:0000256" key="4">
    <source>
        <dbReference type="ARBA" id="ARBA00022827"/>
    </source>
</evidence>
<keyword evidence="4" id="KW-0274">FAD</keyword>
<feature type="domain" description="Acyl-CoA dehydrogenase/oxidase C-terminal" evidence="6">
    <location>
        <begin position="220"/>
        <end position="338"/>
    </location>
</feature>
<keyword evidence="5" id="KW-0560">Oxidoreductase</keyword>
<dbReference type="Pfam" id="PF02771">
    <property type="entry name" value="Acyl-CoA_dh_N"/>
    <property type="match status" value="1"/>
</dbReference>
<dbReference type="Pfam" id="PF00441">
    <property type="entry name" value="Acyl-CoA_dh_1"/>
    <property type="match status" value="1"/>
</dbReference>
<accession>A0ABN3LHL8</accession>
<dbReference type="InterPro" id="IPR013786">
    <property type="entry name" value="AcylCoA_DH/ox_N"/>
</dbReference>
<evidence type="ECO:0000256" key="3">
    <source>
        <dbReference type="ARBA" id="ARBA00022630"/>
    </source>
</evidence>
<evidence type="ECO:0000256" key="5">
    <source>
        <dbReference type="ARBA" id="ARBA00023002"/>
    </source>
</evidence>
<keyword evidence="9" id="KW-1185">Reference proteome</keyword>
<dbReference type="InterPro" id="IPR037069">
    <property type="entry name" value="AcylCoA_DH/ox_N_sf"/>
</dbReference>
<feature type="domain" description="Acyl-CoA dehydrogenase/oxidase N-terminal" evidence="7">
    <location>
        <begin position="6"/>
        <end position="116"/>
    </location>
</feature>
<dbReference type="EMBL" id="BAAATA010000008">
    <property type="protein sequence ID" value="GAA2482975.1"/>
    <property type="molecule type" value="Genomic_DNA"/>
</dbReference>
<dbReference type="Gene3D" id="2.40.110.10">
    <property type="entry name" value="Butyryl-CoA Dehydrogenase, subunit A, domain 2"/>
    <property type="match status" value="1"/>
</dbReference>
<dbReference type="InterPro" id="IPR046373">
    <property type="entry name" value="Acyl-CoA_Oxase/DH_mid-dom_sf"/>
</dbReference>
<dbReference type="RefSeq" id="WP_344382701.1">
    <property type="nucleotide sequence ID" value="NZ_BAAATA010000008.1"/>
</dbReference>
<dbReference type="PANTHER" id="PTHR43884">
    <property type="entry name" value="ACYL-COA DEHYDROGENASE"/>
    <property type="match status" value="1"/>
</dbReference>
<proteinExistence type="inferred from homology"/>
<keyword evidence="3" id="KW-0285">Flavoprotein</keyword>